<evidence type="ECO:0000313" key="3">
    <source>
        <dbReference type="Proteomes" id="UP001153076"/>
    </source>
</evidence>
<reference evidence="2" key="1">
    <citation type="submission" date="2022-04" db="EMBL/GenBank/DDBJ databases">
        <title>Carnegiea gigantea Genome sequencing and assembly v2.</title>
        <authorList>
            <person name="Copetti D."/>
            <person name="Sanderson M.J."/>
            <person name="Burquez A."/>
            <person name="Wojciechowski M.F."/>
        </authorList>
    </citation>
    <scope>NUCLEOTIDE SEQUENCE</scope>
    <source>
        <strain evidence="2">SGP5-SGP5p</strain>
        <tissue evidence="2">Aerial part</tissue>
    </source>
</reference>
<comment type="caution">
    <text evidence="2">The sequence shown here is derived from an EMBL/GenBank/DDBJ whole genome shotgun (WGS) entry which is preliminary data.</text>
</comment>
<evidence type="ECO:0000313" key="2">
    <source>
        <dbReference type="EMBL" id="KAJ8424445.1"/>
    </source>
</evidence>
<dbReference type="Proteomes" id="UP001153076">
    <property type="component" value="Unassembled WGS sequence"/>
</dbReference>
<keyword evidence="1" id="KW-0472">Membrane</keyword>
<keyword evidence="1" id="KW-0812">Transmembrane</keyword>
<dbReference type="AlphaFoldDB" id="A0A9Q1JMH4"/>
<protein>
    <submittedName>
        <fullName evidence="2">Uncharacterized protein</fullName>
    </submittedName>
</protein>
<organism evidence="2 3">
    <name type="scientific">Carnegiea gigantea</name>
    <dbReference type="NCBI Taxonomy" id="171969"/>
    <lineage>
        <taxon>Eukaryota</taxon>
        <taxon>Viridiplantae</taxon>
        <taxon>Streptophyta</taxon>
        <taxon>Embryophyta</taxon>
        <taxon>Tracheophyta</taxon>
        <taxon>Spermatophyta</taxon>
        <taxon>Magnoliopsida</taxon>
        <taxon>eudicotyledons</taxon>
        <taxon>Gunneridae</taxon>
        <taxon>Pentapetalae</taxon>
        <taxon>Caryophyllales</taxon>
        <taxon>Cactineae</taxon>
        <taxon>Cactaceae</taxon>
        <taxon>Cactoideae</taxon>
        <taxon>Echinocereeae</taxon>
        <taxon>Carnegiea</taxon>
    </lineage>
</organism>
<keyword evidence="3" id="KW-1185">Reference proteome</keyword>
<sequence length="176" mass="20537">MPFMPHFASTIGVQILSRRTVIAGAWRRILCKLPKEKYLFHYYTSMISSGYHFLAFYIMKLFLSLRNSRLPLYRDVHIDMDFNTLPSPKDMLGLHRGYIVLFLGYSPPLRGKLKCSLQEWWARVFLASTCATLSKGDLKRRKRDEGPSNSKLKLRLFTPESLSDLPFKQYKPTLLI</sequence>
<evidence type="ECO:0000256" key="1">
    <source>
        <dbReference type="SAM" id="Phobius"/>
    </source>
</evidence>
<gene>
    <name evidence="2" type="ORF">Cgig2_003062</name>
</gene>
<dbReference type="EMBL" id="JAKOGI010001678">
    <property type="protein sequence ID" value="KAJ8424445.1"/>
    <property type="molecule type" value="Genomic_DNA"/>
</dbReference>
<accession>A0A9Q1JMH4</accession>
<feature type="transmembrane region" description="Helical" evidence="1">
    <location>
        <begin position="42"/>
        <end position="63"/>
    </location>
</feature>
<name>A0A9Q1JMH4_9CARY</name>
<proteinExistence type="predicted"/>
<keyword evidence="1" id="KW-1133">Transmembrane helix</keyword>